<feature type="domain" description="PAC" evidence="13">
    <location>
        <begin position="647"/>
        <end position="699"/>
    </location>
</feature>
<dbReference type="PANTHER" id="PTHR43065">
    <property type="entry name" value="SENSOR HISTIDINE KINASE"/>
    <property type="match status" value="1"/>
</dbReference>
<dbReference type="PATRIC" id="fig|1434123.4.peg.3859"/>
<dbReference type="PANTHER" id="PTHR43065:SF23">
    <property type="entry name" value="SENSOR HISTIDINE KINASE PDTAS"/>
    <property type="match status" value="1"/>
</dbReference>
<keyword evidence="14" id="KW-0418">Kinase</keyword>
<feature type="domain" description="PAC" evidence="13">
    <location>
        <begin position="519"/>
        <end position="571"/>
    </location>
</feature>
<dbReference type="SMART" id="SM00091">
    <property type="entry name" value="PAS"/>
    <property type="match status" value="4"/>
</dbReference>
<evidence type="ECO:0000256" key="1">
    <source>
        <dbReference type="ARBA" id="ARBA00004429"/>
    </source>
</evidence>
<dbReference type="SUPFAM" id="SSF55874">
    <property type="entry name" value="ATPase domain of HSP90 chaperone/DNA topoisomerase II/histidine kinase"/>
    <property type="match status" value="1"/>
</dbReference>
<keyword evidence="7" id="KW-0547">Nucleotide-binding</keyword>
<keyword evidence="4" id="KW-0808">Transferase</keyword>
<accession>A0A0E3Q704</accession>
<dbReference type="InterPro" id="IPR018771">
    <property type="entry name" value="PocR_dom"/>
</dbReference>
<dbReference type="CDD" id="cd00130">
    <property type="entry name" value="PAS"/>
    <property type="match status" value="4"/>
</dbReference>
<dbReference type="PROSITE" id="PS50109">
    <property type="entry name" value="HIS_KIN"/>
    <property type="match status" value="1"/>
</dbReference>
<dbReference type="Pfam" id="PF07568">
    <property type="entry name" value="HisKA_2"/>
    <property type="match status" value="1"/>
</dbReference>
<dbReference type="Gene3D" id="3.30.565.10">
    <property type="entry name" value="Histidine kinase-like ATPase, C-terminal domain"/>
    <property type="match status" value="1"/>
</dbReference>
<feature type="domain" description="PAC" evidence="13">
    <location>
        <begin position="771"/>
        <end position="823"/>
    </location>
</feature>
<evidence type="ECO:0000256" key="10">
    <source>
        <dbReference type="SAM" id="Coils"/>
    </source>
</evidence>
<evidence type="ECO:0000256" key="3">
    <source>
        <dbReference type="ARBA" id="ARBA00022519"/>
    </source>
</evidence>
<dbReference type="Gene3D" id="3.30.450.20">
    <property type="entry name" value="PAS domain"/>
    <property type="match status" value="5"/>
</dbReference>
<feature type="domain" description="PAC" evidence="13">
    <location>
        <begin position="925"/>
        <end position="977"/>
    </location>
</feature>
<feature type="domain" description="Histidine kinase" evidence="11">
    <location>
        <begin position="985"/>
        <end position="1192"/>
    </location>
</feature>
<dbReference type="Pfam" id="PF02518">
    <property type="entry name" value="HATPase_c"/>
    <property type="match status" value="1"/>
</dbReference>
<keyword evidence="10" id="KW-0175">Coiled coil</keyword>
<evidence type="ECO:0000256" key="4">
    <source>
        <dbReference type="ARBA" id="ARBA00022679"/>
    </source>
</evidence>
<dbReference type="FunFam" id="2.10.70.100:FF:000001">
    <property type="entry name" value="Sensory transduction histidine kinase"/>
    <property type="match status" value="1"/>
</dbReference>
<feature type="domain" description="PAC" evidence="13">
    <location>
        <begin position="395"/>
        <end position="447"/>
    </location>
</feature>
<name>A0A0E3Q704_9EURY</name>
<evidence type="ECO:0000313" key="15">
    <source>
        <dbReference type="Proteomes" id="UP000033096"/>
    </source>
</evidence>
<keyword evidence="9" id="KW-0472">Membrane</keyword>
<dbReference type="AlphaFoldDB" id="A0A0E3Q704"/>
<dbReference type="PROSITE" id="PS50113">
    <property type="entry name" value="PAC"/>
    <property type="match status" value="5"/>
</dbReference>
<dbReference type="HOGENOM" id="CLU_000445_114_57_2"/>
<dbReference type="GeneID" id="32210042"/>
<reference evidence="14 15" key="1">
    <citation type="submission" date="2014-07" db="EMBL/GenBank/DDBJ databases">
        <title>Methanogenic archaea and the global carbon cycle.</title>
        <authorList>
            <person name="Henriksen J.R."/>
            <person name="Luke J."/>
            <person name="Reinhart S."/>
            <person name="Benedict M.N."/>
            <person name="Youngblut N.D."/>
            <person name="Metcalf M.E."/>
            <person name="Whitaker R.J."/>
            <person name="Metcalf W.W."/>
        </authorList>
    </citation>
    <scope>NUCLEOTIDE SEQUENCE [LARGE SCALE GENOMIC DNA]</scope>
    <source>
        <strain evidence="14 15">Z-761</strain>
    </source>
</reference>
<keyword evidence="5" id="KW-0812">Transmembrane</keyword>
<keyword evidence="3" id="KW-0997">Cell inner membrane</keyword>
<organism evidence="14 15">
    <name type="scientific">Methanosarcina vacuolata Z-761</name>
    <dbReference type="NCBI Taxonomy" id="1434123"/>
    <lineage>
        <taxon>Archaea</taxon>
        <taxon>Methanobacteriati</taxon>
        <taxon>Methanobacteriota</taxon>
        <taxon>Stenosarchaea group</taxon>
        <taxon>Methanomicrobia</taxon>
        <taxon>Methanosarcinales</taxon>
        <taxon>Methanosarcinaceae</taxon>
        <taxon>Methanosarcina</taxon>
    </lineage>
</organism>
<dbReference type="KEGG" id="mvc:MSVAZ_3145"/>
<keyword evidence="2" id="KW-1003">Cell membrane</keyword>
<evidence type="ECO:0000256" key="2">
    <source>
        <dbReference type="ARBA" id="ARBA00022475"/>
    </source>
</evidence>
<evidence type="ECO:0000256" key="6">
    <source>
        <dbReference type="ARBA" id="ARBA00022737"/>
    </source>
</evidence>
<dbReference type="InterPro" id="IPR011495">
    <property type="entry name" value="Sig_transdc_His_kin_sub2_dim/P"/>
</dbReference>
<comment type="subcellular location">
    <subcellularLocation>
        <location evidence="1">Cell inner membrane</location>
        <topology evidence="1">Multi-pass membrane protein</topology>
    </subcellularLocation>
</comment>
<evidence type="ECO:0000259" key="13">
    <source>
        <dbReference type="PROSITE" id="PS50113"/>
    </source>
</evidence>
<evidence type="ECO:0000256" key="7">
    <source>
        <dbReference type="ARBA" id="ARBA00022741"/>
    </source>
</evidence>
<gene>
    <name evidence="14" type="ORF">MSVAZ_3145</name>
</gene>
<protein>
    <submittedName>
        <fullName evidence="14">Sensory transduction histidine kinase</fullName>
    </submittedName>
</protein>
<dbReference type="SMART" id="SM00387">
    <property type="entry name" value="HATPase_c"/>
    <property type="match status" value="1"/>
</dbReference>
<dbReference type="RefSeq" id="WP_232316140.1">
    <property type="nucleotide sequence ID" value="NZ_CP009520.1"/>
</dbReference>
<evidence type="ECO:0000259" key="12">
    <source>
        <dbReference type="PROSITE" id="PS50112"/>
    </source>
</evidence>
<dbReference type="NCBIfam" id="TIGR00229">
    <property type="entry name" value="sensory_box"/>
    <property type="match status" value="5"/>
</dbReference>
<keyword evidence="15" id="KW-1185">Reference proteome</keyword>
<evidence type="ECO:0000313" key="14">
    <source>
        <dbReference type="EMBL" id="AKB45414.1"/>
    </source>
</evidence>
<dbReference type="InterPro" id="IPR000014">
    <property type="entry name" value="PAS"/>
</dbReference>
<dbReference type="Pfam" id="PF08447">
    <property type="entry name" value="PAS_3"/>
    <property type="match status" value="3"/>
</dbReference>
<dbReference type="InterPro" id="IPR003594">
    <property type="entry name" value="HATPase_dom"/>
</dbReference>
<dbReference type="SMART" id="SM00086">
    <property type="entry name" value="PAC"/>
    <property type="match status" value="5"/>
</dbReference>
<dbReference type="SUPFAM" id="SSF55785">
    <property type="entry name" value="PYP-like sensor domain (PAS domain)"/>
    <property type="match status" value="5"/>
</dbReference>
<dbReference type="InterPro" id="IPR000700">
    <property type="entry name" value="PAS-assoc_C"/>
</dbReference>
<evidence type="ECO:0000259" key="11">
    <source>
        <dbReference type="PROSITE" id="PS50109"/>
    </source>
</evidence>
<dbReference type="PROSITE" id="PS50112">
    <property type="entry name" value="PAS"/>
    <property type="match status" value="1"/>
</dbReference>
<dbReference type="GO" id="GO:0005886">
    <property type="term" value="C:plasma membrane"/>
    <property type="evidence" value="ECO:0007669"/>
    <property type="project" value="UniProtKB-SubCell"/>
</dbReference>
<feature type="domain" description="PAS" evidence="12">
    <location>
        <begin position="448"/>
        <end position="503"/>
    </location>
</feature>
<keyword evidence="8" id="KW-1133">Transmembrane helix</keyword>
<dbReference type="Pfam" id="PF13426">
    <property type="entry name" value="PAS_9"/>
    <property type="match status" value="2"/>
</dbReference>
<feature type="coiled-coil region" evidence="10">
    <location>
        <begin position="814"/>
        <end position="859"/>
    </location>
</feature>
<dbReference type="EMBL" id="CP009520">
    <property type="protein sequence ID" value="AKB45414.1"/>
    <property type="molecule type" value="Genomic_DNA"/>
</dbReference>
<evidence type="ECO:0000256" key="5">
    <source>
        <dbReference type="ARBA" id="ARBA00022692"/>
    </source>
</evidence>
<proteinExistence type="predicted"/>
<dbReference type="InterPro" id="IPR013655">
    <property type="entry name" value="PAS_fold_3"/>
</dbReference>
<dbReference type="GO" id="GO:0016301">
    <property type="term" value="F:kinase activity"/>
    <property type="evidence" value="ECO:0007669"/>
    <property type="project" value="UniProtKB-KW"/>
</dbReference>
<dbReference type="Proteomes" id="UP000033096">
    <property type="component" value="Chromosome"/>
</dbReference>
<dbReference type="InterPro" id="IPR035965">
    <property type="entry name" value="PAS-like_dom_sf"/>
</dbReference>
<evidence type="ECO:0000256" key="9">
    <source>
        <dbReference type="ARBA" id="ARBA00023136"/>
    </source>
</evidence>
<keyword evidence="6" id="KW-0677">Repeat</keyword>
<sequence length="1194" mass="135284">MKLKNEQSQAIDSNPVLSVAKDGVILYSNKAGEPLLRDWGVVVGEKLPLNLEIFVQRAISRRSIEKIEVAMGKKVYFIVFHPSPEQECVNIYGFDISDRKKVEGKLQGSKTQEKANLDLARIIDTKAVQSLMSDFYALAHVPMCLTDLEGNVLVSAGWQDICMKFHRVSPEACKHCTERDIHLTADVAPKGYKLYKCKNNMWDVVTPVMVEGQHVGNIFSGQFFFDDEPLNYKLFRSQARQCGFNEDEYIKALETVPRLSKKAVDASMAFFMTFANMISQLSYSNIKLSQSLAERDTVVNALQESEKRERARSEELAVLLDAVPVAVYIAHDPQALQITGNGLSYEWLRIPAGTNFSKSAPEGEKPEIFKLFKDGVEIPPSKMPSQLAATGIEINNCELDIVSADGQMRHVLGNARPLRDEQGKLRGSISAFIDITARKRAEEAIRLSNVYNRSLIEASLDPLVTIGRDGKITDVNNATEQVTGYSRNELIGTDFSDYFTEPEKARAGYQQVFMQGEARDYTLEIQHKDGHITPVLYNASVYKDENGKVMGVFAAARDITERRRAEEALLESESRLRLAQISAGAGIWDWNMSAGKIEWSEDLFRLFGLDPRKSDASFDLWRSVTYPDDRLVAERRIETAINNHTSLANEYRIVLPSGEVRWINALGNTTYDSNGKPQRMSGICIDITERKRVEEALRESEERFRALVTASSEMVYSVNPDWSEMRYFHGRGFLANTESPSNTWIHEYVPPEDQPHVMAVINEAIRTKSTYEMEHRVRLADGNLGWIFSRAVPILDANGEIVEWFGAANDITERKEAEVKLKKAHENLEKMVEERTAELEKAYNSLKESEKGLAEAQKMSHIGNWEWDMATDEAYWSEEMYCIFGRASQESAPPYNAFLNYIHPDDSDYVDGALAIKKAVKGQTNSIEYRIILANGEERIVHMQSEVIFDEKNNPIRAKGIIQDITERKEAEKALANVEITRKKEIHHRIKNNLQVISSLLDLQADKFDNPRVIEAFKESQNRVISMALIHEELYKGEGTDTLDFSTYIRELAENLFQTYSLKSKNIHLSMDLEENVFLNMDTGIPLGIVVNELVSNSLKHAFPGKDRGEIQIKLHREKNSKYKNEKEADRATSFILVVSDNGVGIPENLDIKNVDSLGIQLITTLADQLDGEFELKRNNGTEFTMRFTVIDKR</sequence>
<dbReference type="InterPro" id="IPR036890">
    <property type="entry name" value="HATPase_C_sf"/>
</dbReference>
<dbReference type="InterPro" id="IPR001610">
    <property type="entry name" value="PAC"/>
</dbReference>
<dbReference type="Gene3D" id="2.10.70.100">
    <property type="match status" value="2"/>
</dbReference>
<dbReference type="GO" id="GO:0000166">
    <property type="term" value="F:nucleotide binding"/>
    <property type="evidence" value="ECO:0007669"/>
    <property type="project" value="UniProtKB-KW"/>
</dbReference>
<evidence type="ECO:0000256" key="8">
    <source>
        <dbReference type="ARBA" id="ARBA00022989"/>
    </source>
</evidence>
<dbReference type="STRING" id="1434123.MSVAZ_3145"/>
<dbReference type="InterPro" id="IPR005467">
    <property type="entry name" value="His_kinase_dom"/>
</dbReference>
<dbReference type="Pfam" id="PF10114">
    <property type="entry name" value="PocR"/>
    <property type="match status" value="1"/>
</dbReference>